<reference evidence="2" key="1">
    <citation type="submission" date="2016-07" db="EMBL/GenBank/DDBJ databases">
        <authorList>
            <person name="Bretaudeau A."/>
        </authorList>
    </citation>
    <scope>NUCLEOTIDE SEQUENCE</scope>
    <source>
        <strain evidence="2">Rice</strain>
        <tissue evidence="2">Whole body</tissue>
    </source>
</reference>
<protein>
    <submittedName>
        <fullName evidence="2">SFRICE_016312</fullName>
    </submittedName>
</protein>
<dbReference type="EMBL" id="ODYU01009575">
    <property type="protein sequence ID" value="SOQ54098.1"/>
    <property type="molecule type" value="Genomic_DNA"/>
</dbReference>
<sequence>MCTSAYPIGDKRLWESHALARMGRLDRNYTTTSQKTDVKQRLRCMSEVTGSSKPPSKSPIPQQPLNS</sequence>
<dbReference type="AlphaFoldDB" id="A0A2H1WM49"/>
<evidence type="ECO:0000313" key="2">
    <source>
        <dbReference type="EMBL" id="SOQ54098.1"/>
    </source>
</evidence>
<organism evidence="2">
    <name type="scientific">Spodoptera frugiperda</name>
    <name type="common">Fall armyworm</name>
    <dbReference type="NCBI Taxonomy" id="7108"/>
    <lineage>
        <taxon>Eukaryota</taxon>
        <taxon>Metazoa</taxon>
        <taxon>Ecdysozoa</taxon>
        <taxon>Arthropoda</taxon>
        <taxon>Hexapoda</taxon>
        <taxon>Insecta</taxon>
        <taxon>Pterygota</taxon>
        <taxon>Neoptera</taxon>
        <taxon>Endopterygota</taxon>
        <taxon>Lepidoptera</taxon>
        <taxon>Glossata</taxon>
        <taxon>Ditrysia</taxon>
        <taxon>Noctuoidea</taxon>
        <taxon>Noctuidae</taxon>
        <taxon>Amphipyrinae</taxon>
        <taxon>Spodoptera</taxon>
    </lineage>
</organism>
<accession>A0A2H1WM49</accession>
<evidence type="ECO:0000256" key="1">
    <source>
        <dbReference type="SAM" id="MobiDB-lite"/>
    </source>
</evidence>
<name>A0A2H1WM49_SPOFR</name>
<gene>
    <name evidence="2" type="ORF">SFRICE_016312</name>
</gene>
<feature type="compositionally biased region" description="Pro residues" evidence="1">
    <location>
        <begin position="56"/>
        <end position="67"/>
    </location>
</feature>
<feature type="region of interest" description="Disordered" evidence="1">
    <location>
        <begin position="46"/>
        <end position="67"/>
    </location>
</feature>
<proteinExistence type="predicted"/>